<sequence length="546" mass="57344">MSRKEKKEKIKKTKLKKILIIVGIVIGIIITLVGGGYLYIRNKIYSDDNIPKGSNVDFKEVNGITNILLIGTDARSLDEPARSDSIMILTIDNNIKKIKLTSIMRDTFVDIPGHGENKINAALSIGGVPLLIDTINQNFSMNLDKYLMVNFWGFESIIDILGGIEVDIKDYEIDQLNKYIGEQHDAKEKSPKIVHPGVQLLDGQQALSYARIRKTGNGDYERTDRQRRVLSIIAEKFKDVSPLKYPSFMTEMLPHIKTNIEPFALLNYAYTASKFPSLDFEQLRLPLEDLSKSSPSYKSFGWVLLIDKEQNGKVLNDFIYKDIKPSSENYSIQEWKDKLNTEYYGHNFDSNSGGANQVNSPYEPMDEYNSYGSSTGTGSTGGSTGGSHTGTGNTGGSTGGSHNGTGSTGGSTGGNHNGTGNTGGSTGGNHNGTGNAGGSSGGNQNGTGNTGGSSGGSQNGTGNTGGSSGGSQNGSGSNEGSTGGSQNGTGNTGGSSGGNQNGSESTGGSTGGSQNGSGGSSNENNSGTSAKPSSGNSQNQEHLNAA</sequence>
<evidence type="ECO:0000313" key="6">
    <source>
        <dbReference type="Proteomes" id="UP000191448"/>
    </source>
</evidence>
<dbReference type="PANTHER" id="PTHR33392">
    <property type="entry name" value="POLYISOPRENYL-TEICHOIC ACID--PEPTIDOGLYCAN TEICHOIC ACID TRANSFERASE TAGU"/>
    <property type="match status" value="1"/>
</dbReference>
<proteinExistence type="inferred from homology"/>
<dbReference type="OrthoDB" id="9782542at2"/>
<comment type="similarity">
    <text evidence="1">Belongs to the LytR/CpsA/Psr (LCP) family.</text>
</comment>
<dbReference type="PANTHER" id="PTHR33392:SF6">
    <property type="entry name" value="POLYISOPRENYL-TEICHOIC ACID--PEPTIDOGLYCAN TEICHOIC ACID TRANSFERASE TAGU"/>
    <property type="match status" value="1"/>
</dbReference>
<evidence type="ECO:0000313" key="5">
    <source>
        <dbReference type="EMBL" id="OPX50132.1"/>
    </source>
</evidence>
<dbReference type="InterPro" id="IPR050922">
    <property type="entry name" value="LytR/CpsA/Psr_CW_biosynth"/>
</dbReference>
<evidence type="ECO:0000259" key="4">
    <source>
        <dbReference type="Pfam" id="PF03816"/>
    </source>
</evidence>
<feature type="compositionally biased region" description="Gly residues" evidence="2">
    <location>
        <begin position="508"/>
        <end position="519"/>
    </location>
</feature>
<evidence type="ECO:0000256" key="3">
    <source>
        <dbReference type="SAM" id="Phobius"/>
    </source>
</evidence>
<feature type="compositionally biased region" description="Low complexity" evidence="2">
    <location>
        <begin position="520"/>
        <end position="529"/>
    </location>
</feature>
<protein>
    <submittedName>
        <fullName evidence="5">Regulatory protein MsrR</fullName>
    </submittedName>
</protein>
<feature type="compositionally biased region" description="Polar residues" evidence="2">
    <location>
        <begin position="348"/>
        <end position="360"/>
    </location>
</feature>
<reference evidence="5 6" key="1">
    <citation type="submission" date="2016-02" db="EMBL/GenBank/DDBJ databases">
        <title>Genome sequence of Clostridium thermobutyricum DSM 4928.</title>
        <authorList>
            <person name="Poehlein A."/>
            <person name="Daniel R."/>
        </authorList>
    </citation>
    <scope>NUCLEOTIDE SEQUENCE [LARGE SCALE GENOMIC DNA]</scope>
    <source>
        <strain evidence="5 6">DSM 4928</strain>
    </source>
</reference>
<dbReference type="AlphaFoldDB" id="A0A1V4SYK2"/>
<dbReference type="NCBIfam" id="TIGR00350">
    <property type="entry name" value="lytR_cpsA_psr"/>
    <property type="match status" value="1"/>
</dbReference>
<feature type="region of interest" description="Disordered" evidence="2">
    <location>
        <begin position="348"/>
        <end position="546"/>
    </location>
</feature>
<organism evidence="5 6">
    <name type="scientific">Clostridium thermobutyricum DSM 4928</name>
    <dbReference type="NCBI Taxonomy" id="1121339"/>
    <lineage>
        <taxon>Bacteria</taxon>
        <taxon>Bacillati</taxon>
        <taxon>Bacillota</taxon>
        <taxon>Clostridia</taxon>
        <taxon>Eubacteriales</taxon>
        <taxon>Clostridiaceae</taxon>
        <taxon>Clostridium</taxon>
    </lineage>
</organism>
<keyword evidence="3" id="KW-0812">Transmembrane</keyword>
<dbReference type="Proteomes" id="UP000191448">
    <property type="component" value="Unassembled WGS sequence"/>
</dbReference>
<name>A0A1V4SYK2_9CLOT</name>
<comment type="caution">
    <text evidence="5">The sequence shown here is derived from an EMBL/GenBank/DDBJ whole genome shotgun (WGS) entry which is preliminary data.</text>
</comment>
<feature type="transmembrane region" description="Helical" evidence="3">
    <location>
        <begin position="20"/>
        <end position="40"/>
    </location>
</feature>
<dbReference type="EMBL" id="LTAY01000019">
    <property type="protein sequence ID" value="OPX50132.1"/>
    <property type="molecule type" value="Genomic_DNA"/>
</dbReference>
<gene>
    <name evidence="5" type="primary">msrR</name>
    <name evidence="5" type="ORF">CLTHE_03440</name>
</gene>
<feature type="domain" description="Cell envelope-related transcriptional attenuator" evidence="4">
    <location>
        <begin position="82"/>
        <end position="238"/>
    </location>
</feature>
<accession>A0A1V4SYK2</accession>
<feature type="compositionally biased region" description="Gly residues" evidence="2">
    <location>
        <begin position="481"/>
        <end position="500"/>
    </location>
</feature>
<feature type="compositionally biased region" description="Polar residues" evidence="2">
    <location>
        <begin position="530"/>
        <end position="546"/>
    </location>
</feature>
<keyword evidence="3" id="KW-1133">Transmembrane helix</keyword>
<dbReference type="Pfam" id="PF03816">
    <property type="entry name" value="LytR_cpsA_psr"/>
    <property type="match status" value="1"/>
</dbReference>
<dbReference type="InterPro" id="IPR004474">
    <property type="entry name" value="LytR_CpsA_psr"/>
</dbReference>
<dbReference type="Gene3D" id="3.40.630.190">
    <property type="entry name" value="LCP protein"/>
    <property type="match status" value="1"/>
</dbReference>
<evidence type="ECO:0000256" key="2">
    <source>
        <dbReference type="SAM" id="MobiDB-lite"/>
    </source>
</evidence>
<evidence type="ECO:0000256" key="1">
    <source>
        <dbReference type="ARBA" id="ARBA00006068"/>
    </source>
</evidence>
<feature type="compositionally biased region" description="Gly residues" evidence="2">
    <location>
        <begin position="378"/>
        <end position="473"/>
    </location>
</feature>
<keyword evidence="3" id="KW-0472">Membrane</keyword>
<dbReference type="RefSeq" id="WP_080021721.1">
    <property type="nucleotide sequence ID" value="NZ_LTAY01000019.1"/>
</dbReference>